<keyword evidence="3 5" id="KW-1133">Transmembrane helix</keyword>
<dbReference type="AlphaFoldDB" id="A0A239G8F7"/>
<feature type="transmembrane region" description="Helical" evidence="5">
    <location>
        <begin position="97"/>
        <end position="123"/>
    </location>
</feature>
<evidence type="ECO:0000256" key="2">
    <source>
        <dbReference type="ARBA" id="ARBA00022692"/>
    </source>
</evidence>
<dbReference type="Pfam" id="PF01061">
    <property type="entry name" value="ABC2_membrane"/>
    <property type="match status" value="1"/>
</dbReference>
<feature type="transmembrane region" description="Helical" evidence="5">
    <location>
        <begin position="135"/>
        <end position="154"/>
    </location>
</feature>
<comment type="subcellular location">
    <subcellularLocation>
        <location evidence="1">Membrane</location>
        <topology evidence="1">Multi-pass membrane protein</topology>
    </subcellularLocation>
</comment>
<keyword evidence="4 5" id="KW-0472">Membrane</keyword>
<dbReference type="GO" id="GO:0140359">
    <property type="term" value="F:ABC-type transporter activity"/>
    <property type="evidence" value="ECO:0007669"/>
    <property type="project" value="InterPro"/>
</dbReference>
<accession>A0A239G8F7</accession>
<gene>
    <name evidence="7" type="ORF">SAMN04488107_3319</name>
</gene>
<reference evidence="8" key="1">
    <citation type="submission" date="2017-06" db="EMBL/GenBank/DDBJ databases">
        <authorList>
            <person name="Varghese N."/>
            <person name="Submissions S."/>
        </authorList>
    </citation>
    <scope>NUCLEOTIDE SEQUENCE [LARGE SCALE GENOMIC DNA]</scope>
    <source>
        <strain evidence="8">DSM 45423</strain>
    </source>
</reference>
<proteinExistence type="predicted"/>
<dbReference type="Proteomes" id="UP000198386">
    <property type="component" value="Unassembled WGS sequence"/>
</dbReference>
<keyword evidence="8" id="KW-1185">Reference proteome</keyword>
<keyword evidence="2 5" id="KW-0812">Transmembrane</keyword>
<evidence type="ECO:0000256" key="1">
    <source>
        <dbReference type="ARBA" id="ARBA00004141"/>
    </source>
</evidence>
<dbReference type="EMBL" id="FZOH01000006">
    <property type="protein sequence ID" value="SNS64992.1"/>
    <property type="molecule type" value="Genomic_DNA"/>
</dbReference>
<evidence type="ECO:0000256" key="5">
    <source>
        <dbReference type="SAM" id="Phobius"/>
    </source>
</evidence>
<dbReference type="PANTHER" id="PTHR43229:SF2">
    <property type="entry name" value="NODULATION PROTEIN J"/>
    <property type="match status" value="1"/>
</dbReference>
<feature type="transmembrane region" description="Helical" evidence="5">
    <location>
        <begin position="21"/>
        <end position="48"/>
    </location>
</feature>
<evidence type="ECO:0000313" key="7">
    <source>
        <dbReference type="EMBL" id="SNS64992.1"/>
    </source>
</evidence>
<dbReference type="InterPro" id="IPR051784">
    <property type="entry name" value="Nod_factor_ABC_transporter"/>
</dbReference>
<feature type="transmembrane region" description="Helical" evidence="5">
    <location>
        <begin position="220"/>
        <end position="242"/>
    </location>
</feature>
<organism evidence="7 8">
    <name type="scientific">Geodermatophilus saharensis</name>
    <dbReference type="NCBI Taxonomy" id="1137994"/>
    <lineage>
        <taxon>Bacteria</taxon>
        <taxon>Bacillati</taxon>
        <taxon>Actinomycetota</taxon>
        <taxon>Actinomycetes</taxon>
        <taxon>Geodermatophilales</taxon>
        <taxon>Geodermatophilaceae</taxon>
        <taxon>Geodermatophilus</taxon>
    </lineage>
</organism>
<dbReference type="InterPro" id="IPR013525">
    <property type="entry name" value="ABC2_TM"/>
</dbReference>
<evidence type="ECO:0000313" key="8">
    <source>
        <dbReference type="Proteomes" id="UP000198386"/>
    </source>
</evidence>
<name>A0A239G8F7_9ACTN</name>
<feature type="transmembrane region" description="Helical" evidence="5">
    <location>
        <begin position="54"/>
        <end position="77"/>
    </location>
</feature>
<protein>
    <submittedName>
        <fullName evidence="7">ABC-2 type transport system permease protein</fullName>
    </submittedName>
</protein>
<feature type="transmembrane region" description="Helical" evidence="5">
    <location>
        <begin position="161"/>
        <end position="180"/>
    </location>
</feature>
<dbReference type="RefSeq" id="WP_089404982.1">
    <property type="nucleotide sequence ID" value="NZ_FZOH01000006.1"/>
</dbReference>
<dbReference type="PANTHER" id="PTHR43229">
    <property type="entry name" value="NODULATION PROTEIN J"/>
    <property type="match status" value="1"/>
</dbReference>
<dbReference type="GO" id="GO:0016020">
    <property type="term" value="C:membrane"/>
    <property type="evidence" value="ECO:0007669"/>
    <property type="project" value="UniProtKB-SubCell"/>
</dbReference>
<dbReference type="OrthoDB" id="3699899at2"/>
<evidence type="ECO:0000259" key="6">
    <source>
        <dbReference type="Pfam" id="PF01061"/>
    </source>
</evidence>
<evidence type="ECO:0000256" key="4">
    <source>
        <dbReference type="ARBA" id="ARBA00023136"/>
    </source>
</evidence>
<sequence length="245" mass="25966">MRHWCVSYGLLLRWQVIRLAAVLPVVLVVQAMMAVGIVVGFAFLVPALDPQTALYLSTGAPTVTLLTVGLVIVPQMVAQAKLEGRFDVERALPVPRLALLAADLTLWLLAVLPGVALGLLTAVLRFDVALRPGPLVVPAVLLVAVTATAVGYALAHLLRPVLAVLASQVLVFSVLLFSPVNFPAERLPDWLAAVHDVLPVQYMAQAVRESLTAPLGGVAWTPYAVLAAWCLAGLAVTGAAMARRR</sequence>
<feature type="domain" description="ABC-2 type transporter transmembrane" evidence="6">
    <location>
        <begin position="29"/>
        <end position="210"/>
    </location>
</feature>
<evidence type="ECO:0000256" key="3">
    <source>
        <dbReference type="ARBA" id="ARBA00022989"/>
    </source>
</evidence>